<dbReference type="Proteomes" id="UP000886998">
    <property type="component" value="Unassembled WGS sequence"/>
</dbReference>
<proteinExistence type="predicted"/>
<feature type="compositionally biased region" description="Basic and acidic residues" evidence="1">
    <location>
        <begin position="85"/>
        <end position="103"/>
    </location>
</feature>
<dbReference type="AlphaFoldDB" id="A0A8X6XSV9"/>
<keyword evidence="3" id="KW-1185">Reference proteome</keyword>
<evidence type="ECO:0000313" key="2">
    <source>
        <dbReference type="EMBL" id="GFY58731.1"/>
    </source>
</evidence>
<name>A0A8X6XSV9_9ARAC</name>
<protein>
    <submittedName>
        <fullName evidence="2">Uncharacterized protein</fullName>
    </submittedName>
</protein>
<sequence>MASGVTFALQKDFSSSRRGVRGTCDDIRWIISENLVDITITPTDPRNVHYLRESYSHPVRRGFLLSFSRWNDSYVRKQSIGVITEPRRSRGNEPQPKGEGERKRTACIRELFAFIRPLSESKNKAKTTRHTKYL</sequence>
<gene>
    <name evidence="2" type="ORF">TNIN_26591</name>
</gene>
<evidence type="ECO:0000313" key="3">
    <source>
        <dbReference type="Proteomes" id="UP000886998"/>
    </source>
</evidence>
<feature type="region of interest" description="Disordered" evidence="1">
    <location>
        <begin position="84"/>
        <end position="103"/>
    </location>
</feature>
<accession>A0A8X6XSV9</accession>
<evidence type="ECO:0000256" key="1">
    <source>
        <dbReference type="SAM" id="MobiDB-lite"/>
    </source>
</evidence>
<dbReference type="EMBL" id="BMAV01012223">
    <property type="protein sequence ID" value="GFY58731.1"/>
    <property type="molecule type" value="Genomic_DNA"/>
</dbReference>
<organism evidence="2 3">
    <name type="scientific">Trichonephila inaurata madagascariensis</name>
    <dbReference type="NCBI Taxonomy" id="2747483"/>
    <lineage>
        <taxon>Eukaryota</taxon>
        <taxon>Metazoa</taxon>
        <taxon>Ecdysozoa</taxon>
        <taxon>Arthropoda</taxon>
        <taxon>Chelicerata</taxon>
        <taxon>Arachnida</taxon>
        <taxon>Araneae</taxon>
        <taxon>Araneomorphae</taxon>
        <taxon>Entelegynae</taxon>
        <taxon>Araneoidea</taxon>
        <taxon>Nephilidae</taxon>
        <taxon>Trichonephila</taxon>
        <taxon>Trichonephila inaurata</taxon>
    </lineage>
</organism>
<reference evidence="2" key="1">
    <citation type="submission" date="2020-08" db="EMBL/GenBank/DDBJ databases">
        <title>Multicomponent nature underlies the extraordinary mechanical properties of spider dragline silk.</title>
        <authorList>
            <person name="Kono N."/>
            <person name="Nakamura H."/>
            <person name="Mori M."/>
            <person name="Yoshida Y."/>
            <person name="Ohtoshi R."/>
            <person name="Malay A.D."/>
            <person name="Moran D.A.P."/>
            <person name="Tomita M."/>
            <person name="Numata K."/>
            <person name="Arakawa K."/>
        </authorList>
    </citation>
    <scope>NUCLEOTIDE SEQUENCE</scope>
</reference>
<comment type="caution">
    <text evidence="2">The sequence shown here is derived from an EMBL/GenBank/DDBJ whole genome shotgun (WGS) entry which is preliminary data.</text>
</comment>